<dbReference type="OrthoDB" id="551431at2759"/>
<keyword evidence="4" id="KW-0238">DNA-binding</keyword>
<evidence type="ECO:0000256" key="6">
    <source>
        <dbReference type="ARBA" id="ARBA00023242"/>
    </source>
</evidence>
<dbReference type="Pfam" id="PF22754">
    <property type="entry name" value="bHLH-TF_ACT-like_plant"/>
    <property type="match status" value="1"/>
</dbReference>
<dbReference type="Proteomes" id="UP000516437">
    <property type="component" value="Chromosome 4"/>
</dbReference>
<organism evidence="9 10">
    <name type="scientific">Morella rubra</name>
    <name type="common">Chinese bayberry</name>
    <dbReference type="NCBI Taxonomy" id="262757"/>
    <lineage>
        <taxon>Eukaryota</taxon>
        <taxon>Viridiplantae</taxon>
        <taxon>Streptophyta</taxon>
        <taxon>Embryophyta</taxon>
        <taxon>Tracheophyta</taxon>
        <taxon>Spermatophyta</taxon>
        <taxon>Magnoliopsida</taxon>
        <taxon>eudicotyledons</taxon>
        <taxon>Gunneridae</taxon>
        <taxon>Pentapetalae</taxon>
        <taxon>rosids</taxon>
        <taxon>fabids</taxon>
        <taxon>Fagales</taxon>
        <taxon>Myricaceae</taxon>
        <taxon>Morella</taxon>
    </lineage>
</organism>
<evidence type="ECO:0000256" key="3">
    <source>
        <dbReference type="ARBA" id="ARBA00023015"/>
    </source>
</evidence>
<feature type="region of interest" description="Disordered" evidence="7">
    <location>
        <begin position="261"/>
        <end position="350"/>
    </location>
</feature>
<evidence type="ECO:0000256" key="2">
    <source>
        <dbReference type="ARBA" id="ARBA00022473"/>
    </source>
</evidence>
<dbReference type="Gene3D" id="4.10.280.10">
    <property type="entry name" value="Helix-loop-helix DNA-binding domain"/>
    <property type="match status" value="1"/>
</dbReference>
<proteinExistence type="predicted"/>
<dbReference type="GO" id="GO:0046983">
    <property type="term" value="F:protein dimerization activity"/>
    <property type="evidence" value="ECO:0007669"/>
    <property type="project" value="InterPro"/>
</dbReference>
<dbReference type="InterPro" id="IPR051358">
    <property type="entry name" value="TF_AMS/ICE1/BHLH6-like"/>
</dbReference>
<dbReference type="CDD" id="cd11443">
    <property type="entry name" value="bHLH_AtAMS_like"/>
    <property type="match status" value="1"/>
</dbReference>
<evidence type="ECO:0000256" key="5">
    <source>
        <dbReference type="ARBA" id="ARBA00023163"/>
    </source>
</evidence>
<dbReference type="PANTHER" id="PTHR31945">
    <property type="entry name" value="TRANSCRIPTION FACTOR SCREAM2-RELATED"/>
    <property type="match status" value="1"/>
</dbReference>
<dbReference type="InterPro" id="IPR011598">
    <property type="entry name" value="bHLH_dom"/>
</dbReference>
<evidence type="ECO:0000313" key="10">
    <source>
        <dbReference type="Proteomes" id="UP000516437"/>
    </source>
</evidence>
<accession>A0A6A1VZN6</accession>
<evidence type="ECO:0000259" key="8">
    <source>
        <dbReference type="PROSITE" id="PS50888"/>
    </source>
</evidence>
<dbReference type="Pfam" id="PF00010">
    <property type="entry name" value="HLH"/>
    <property type="match status" value="1"/>
</dbReference>
<comment type="subcellular location">
    <subcellularLocation>
        <location evidence="1">Nucleus</location>
    </subcellularLocation>
</comment>
<keyword evidence="2" id="KW-0217">Developmental protein</keyword>
<dbReference type="InterPro" id="IPR036638">
    <property type="entry name" value="HLH_DNA-bd_sf"/>
</dbReference>
<sequence>MLSRVNGVVWMDDTEGHDPASWARNNNDANANTCGAVENNKDEMGSLSALKSMMEIEDEWYSMANNTIPNHTDIRDLTFSPNLADHPESLLLNPVDSSSSCSPSSSVFTNLDPSQVHYFLQPKPSLSSLINGLSSNPLEHGFDLGCEVGFLQAQASNASTLLNRGGGVLSSFTDLSSNSHISTPNICLDPQLQMTRQHNFPEPVAGFSGFKALDEGPGNALFMNRSKLLRPLESFPSMGAQPTLFQKRAALRKNLADSGGNLVISNAVDGDKGKGETGEESERKRRLSNGEDVEDASFDGSGLNYDSDEFAENDKVEGNAKNSGRNSSNAISTVTGGGEQKGKKRGLPAKNLMAERRRRKKLNDRLYMLRSVVPKISKMDRASILGDAIEYLKELLQRINDLHNELESTPPGSSLTATTSFHPLTPTPATLPNRIKDELCPSSLPSPNSQVARVEVRVREGRAVNIHMFCGRKPGLLLSTMRALDNLGLDIQQAVISCFNGFAMDIFRAEQCKEGQDAHPEQIKAVLLDSAGLHGMV</sequence>
<protein>
    <submittedName>
        <fullName evidence="9">Transcription factor ICE1</fullName>
    </submittedName>
</protein>
<evidence type="ECO:0000256" key="7">
    <source>
        <dbReference type="SAM" id="MobiDB-lite"/>
    </source>
</evidence>
<dbReference type="FunFam" id="4.10.280.10:FF:000066">
    <property type="entry name" value="BHLH transcription factor"/>
    <property type="match status" value="1"/>
</dbReference>
<name>A0A6A1VZN6_9ROSI</name>
<gene>
    <name evidence="9" type="ORF">CJ030_MR4G028407</name>
</gene>
<dbReference type="SUPFAM" id="SSF47459">
    <property type="entry name" value="HLH, helix-loop-helix DNA-binding domain"/>
    <property type="match status" value="1"/>
</dbReference>
<dbReference type="InterPro" id="IPR054502">
    <property type="entry name" value="bHLH-TF_ACT-like_plant"/>
</dbReference>
<keyword evidence="10" id="KW-1185">Reference proteome</keyword>
<feature type="compositionally biased region" description="Polar residues" evidence="7">
    <location>
        <begin position="320"/>
        <end position="334"/>
    </location>
</feature>
<evidence type="ECO:0000313" key="9">
    <source>
        <dbReference type="EMBL" id="KAB1217526.1"/>
    </source>
</evidence>
<dbReference type="CDD" id="cd04873">
    <property type="entry name" value="ACT_UUR-ACR-like"/>
    <property type="match status" value="1"/>
</dbReference>
<evidence type="ECO:0000256" key="1">
    <source>
        <dbReference type="ARBA" id="ARBA00004123"/>
    </source>
</evidence>
<keyword evidence="5" id="KW-0804">Transcription</keyword>
<dbReference type="EMBL" id="RXIC02000022">
    <property type="protein sequence ID" value="KAB1217526.1"/>
    <property type="molecule type" value="Genomic_DNA"/>
</dbReference>
<evidence type="ECO:0000256" key="4">
    <source>
        <dbReference type="ARBA" id="ARBA00023125"/>
    </source>
</evidence>
<feature type="domain" description="BHLH" evidence="8">
    <location>
        <begin position="346"/>
        <end position="395"/>
    </location>
</feature>
<feature type="compositionally biased region" description="Basic and acidic residues" evidence="7">
    <location>
        <begin position="269"/>
        <end position="283"/>
    </location>
</feature>
<dbReference type="GO" id="GO:0043565">
    <property type="term" value="F:sequence-specific DNA binding"/>
    <property type="evidence" value="ECO:0007669"/>
    <property type="project" value="TreeGrafter"/>
</dbReference>
<keyword evidence="3" id="KW-0805">Transcription regulation</keyword>
<dbReference type="PROSITE" id="PS50888">
    <property type="entry name" value="BHLH"/>
    <property type="match status" value="1"/>
</dbReference>
<dbReference type="GO" id="GO:0003700">
    <property type="term" value="F:DNA-binding transcription factor activity"/>
    <property type="evidence" value="ECO:0007669"/>
    <property type="project" value="TreeGrafter"/>
</dbReference>
<dbReference type="AlphaFoldDB" id="A0A6A1VZN6"/>
<comment type="caution">
    <text evidence="9">The sequence shown here is derived from an EMBL/GenBank/DDBJ whole genome shotgun (WGS) entry which is preliminary data.</text>
</comment>
<dbReference type="GO" id="GO:0005634">
    <property type="term" value="C:nucleus"/>
    <property type="evidence" value="ECO:0007669"/>
    <property type="project" value="UniProtKB-SubCell"/>
</dbReference>
<dbReference type="PANTHER" id="PTHR31945:SF147">
    <property type="entry name" value="TRANSCRIPTION FACTOR ICE1-LIKE"/>
    <property type="match status" value="1"/>
</dbReference>
<keyword evidence="6" id="KW-0539">Nucleus</keyword>
<reference evidence="9 10" key="1">
    <citation type="journal article" date="2019" name="Plant Biotechnol. J.">
        <title>The red bayberry genome and genetic basis of sex determination.</title>
        <authorList>
            <person name="Jia H.M."/>
            <person name="Jia H.J."/>
            <person name="Cai Q.L."/>
            <person name="Wang Y."/>
            <person name="Zhao H.B."/>
            <person name="Yang W.F."/>
            <person name="Wang G.Y."/>
            <person name="Li Y.H."/>
            <person name="Zhan D.L."/>
            <person name="Shen Y.T."/>
            <person name="Niu Q.F."/>
            <person name="Chang L."/>
            <person name="Qiu J."/>
            <person name="Zhao L."/>
            <person name="Xie H.B."/>
            <person name="Fu W.Y."/>
            <person name="Jin J."/>
            <person name="Li X.W."/>
            <person name="Jiao Y."/>
            <person name="Zhou C.C."/>
            <person name="Tu T."/>
            <person name="Chai C.Y."/>
            <person name="Gao J.L."/>
            <person name="Fan L.J."/>
            <person name="van de Weg E."/>
            <person name="Wang J.Y."/>
            <person name="Gao Z.S."/>
        </authorList>
    </citation>
    <scope>NUCLEOTIDE SEQUENCE [LARGE SCALE GENOMIC DNA]</scope>
    <source>
        <tissue evidence="9">Leaves</tissue>
    </source>
</reference>
<dbReference type="SMART" id="SM00353">
    <property type="entry name" value="HLH"/>
    <property type="match status" value="1"/>
</dbReference>